<dbReference type="SUPFAM" id="SSF56784">
    <property type="entry name" value="HAD-like"/>
    <property type="match status" value="1"/>
</dbReference>
<dbReference type="NCBIfam" id="TIGR01484">
    <property type="entry name" value="HAD-SF-IIB"/>
    <property type="match status" value="1"/>
</dbReference>
<dbReference type="PROSITE" id="PS01228">
    <property type="entry name" value="COF_1"/>
    <property type="match status" value="1"/>
</dbReference>
<protein>
    <recommendedName>
        <fullName evidence="3">HAD family phosphatase</fullName>
    </recommendedName>
</protein>
<gene>
    <name evidence="1" type="ORF">C8E03_101409</name>
</gene>
<dbReference type="GO" id="GO:0016791">
    <property type="term" value="F:phosphatase activity"/>
    <property type="evidence" value="ECO:0007669"/>
    <property type="project" value="TreeGrafter"/>
</dbReference>
<proteinExistence type="predicted"/>
<reference evidence="1 2" key="1">
    <citation type="submission" date="2018-05" db="EMBL/GenBank/DDBJ databases">
        <title>Genomic Encyclopedia of Type Strains, Phase IV (KMG-IV): sequencing the most valuable type-strain genomes for metagenomic binning, comparative biology and taxonomic classification.</title>
        <authorList>
            <person name="Goeker M."/>
        </authorList>
    </citation>
    <scope>NUCLEOTIDE SEQUENCE [LARGE SCALE GENOMIC DNA]</scope>
    <source>
        <strain evidence="1 2">DSM 28816</strain>
    </source>
</reference>
<dbReference type="GO" id="GO:0005829">
    <property type="term" value="C:cytosol"/>
    <property type="evidence" value="ECO:0007669"/>
    <property type="project" value="TreeGrafter"/>
</dbReference>
<dbReference type="RefSeq" id="WP_110290147.1">
    <property type="nucleotide sequence ID" value="NZ_QICS01000001.1"/>
</dbReference>
<dbReference type="NCBIfam" id="TIGR00099">
    <property type="entry name" value="Cof-subfamily"/>
    <property type="match status" value="1"/>
</dbReference>
<dbReference type="EMBL" id="QICS01000001">
    <property type="protein sequence ID" value="PXV95779.1"/>
    <property type="molecule type" value="Genomic_DNA"/>
</dbReference>
<dbReference type="GO" id="GO:0000287">
    <property type="term" value="F:magnesium ion binding"/>
    <property type="evidence" value="ECO:0007669"/>
    <property type="project" value="TreeGrafter"/>
</dbReference>
<evidence type="ECO:0000313" key="1">
    <source>
        <dbReference type="EMBL" id="PXV95779.1"/>
    </source>
</evidence>
<organism evidence="1 2">
    <name type="scientific">Lachnotalea glycerini</name>
    <dbReference type="NCBI Taxonomy" id="1763509"/>
    <lineage>
        <taxon>Bacteria</taxon>
        <taxon>Bacillati</taxon>
        <taxon>Bacillota</taxon>
        <taxon>Clostridia</taxon>
        <taxon>Lachnospirales</taxon>
        <taxon>Lachnospiraceae</taxon>
        <taxon>Lachnotalea</taxon>
    </lineage>
</organism>
<dbReference type="Pfam" id="PF08282">
    <property type="entry name" value="Hydrolase_3"/>
    <property type="match status" value="1"/>
</dbReference>
<dbReference type="InterPro" id="IPR000150">
    <property type="entry name" value="Cof"/>
</dbReference>
<dbReference type="PANTHER" id="PTHR10000:SF8">
    <property type="entry name" value="HAD SUPERFAMILY HYDROLASE-LIKE, TYPE 3"/>
    <property type="match status" value="1"/>
</dbReference>
<dbReference type="InterPro" id="IPR023214">
    <property type="entry name" value="HAD_sf"/>
</dbReference>
<sequence>MSETKILFTDLDGTLLNSERQISYENRLAIKKALERNHKVVIATGRPLPSAVHLVEDLGLNYEGCYAITYNGGLIYDTFQKKAIFKTTLPLEYVNYIFDVAKENKIHCHTYSDDSVISEKLTNELEKYCNRIIVPYELVENIHTDLVNEPVKVIMIDFTEQNKLNKIKDELSDWCHGKINCSFSNPFFLEFGSLKATKGNAVNYLCNYLNIPIENSIAVGDEENDISMIQSAGIGIAMANATNGIKEYADYITEHNNNNHGISEVIKKFLL</sequence>
<evidence type="ECO:0008006" key="3">
    <source>
        <dbReference type="Google" id="ProtNLM"/>
    </source>
</evidence>
<dbReference type="SFLD" id="SFLDG01144">
    <property type="entry name" value="C2.B.4:_PGP_Like"/>
    <property type="match status" value="1"/>
</dbReference>
<dbReference type="PANTHER" id="PTHR10000">
    <property type="entry name" value="PHOSPHOSERINE PHOSPHATASE"/>
    <property type="match status" value="1"/>
</dbReference>
<dbReference type="Gene3D" id="3.30.1240.10">
    <property type="match status" value="1"/>
</dbReference>
<dbReference type="Gene3D" id="3.40.50.1000">
    <property type="entry name" value="HAD superfamily/HAD-like"/>
    <property type="match status" value="1"/>
</dbReference>
<dbReference type="AlphaFoldDB" id="A0A318ES49"/>
<dbReference type="InterPro" id="IPR036412">
    <property type="entry name" value="HAD-like_sf"/>
</dbReference>
<name>A0A318ES49_9FIRM</name>
<dbReference type="SFLD" id="SFLDG01140">
    <property type="entry name" value="C2.B:_Phosphomannomutase_and_P"/>
    <property type="match status" value="1"/>
</dbReference>
<accession>A0A318ES49</accession>
<comment type="caution">
    <text evidence="1">The sequence shown here is derived from an EMBL/GenBank/DDBJ whole genome shotgun (WGS) entry which is preliminary data.</text>
</comment>
<dbReference type="CDD" id="cd07516">
    <property type="entry name" value="HAD_Pase"/>
    <property type="match status" value="1"/>
</dbReference>
<dbReference type="SFLD" id="SFLDS00003">
    <property type="entry name" value="Haloacid_Dehalogenase"/>
    <property type="match status" value="1"/>
</dbReference>
<dbReference type="InterPro" id="IPR006379">
    <property type="entry name" value="HAD-SF_hydro_IIB"/>
</dbReference>
<evidence type="ECO:0000313" key="2">
    <source>
        <dbReference type="Proteomes" id="UP000247523"/>
    </source>
</evidence>
<dbReference type="Proteomes" id="UP000247523">
    <property type="component" value="Unassembled WGS sequence"/>
</dbReference>